<proteinExistence type="predicted"/>
<feature type="non-terminal residue" evidence="7">
    <location>
        <position position="98"/>
    </location>
</feature>
<dbReference type="OrthoDB" id="8961654at2759"/>
<gene>
    <name evidence="7" type="primary">Cd55_4</name>
    <name evidence="7" type="ORF">SINWEB_R06884</name>
</gene>
<dbReference type="AlphaFoldDB" id="A0A7K4UAZ5"/>
<dbReference type="Pfam" id="PF00084">
    <property type="entry name" value="Sushi"/>
    <property type="match status" value="2"/>
</dbReference>
<dbReference type="PANTHER" id="PTHR19325:SF569">
    <property type="entry name" value="COMPLEMENT COMPONENT 4 BINDING PROTEIN, SECRETORY-RELATED"/>
    <property type="match status" value="1"/>
</dbReference>
<keyword evidence="8" id="KW-1185">Reference proteome</keyword>
<dbReference type="PROSITE" id="PS50923">
    <property type="entry name" value="SUSHI"/>
    <property type="match status" value="1"/>
</dbReference>
<name>A0A7K4UAZ5_9SYLV</name>
<sequence length="98" mass="11065">CRYPPSVEFADLRRRRDRQHHEFPPGSTVSYSCRLGYSLIPGVTPTITCLQNYTWSPAPRLCQKVQCPSPVIPHGSEVSPRGAEYTFGQQVDFQCDHG</sequence>
<dbReference type="InterPro" id="IPR050350">
    <property type="entry name" value="Compl-Cell_Adhes-Reg"/>
</dbReference>
<dbReference type="CDD" id="cd00033">
    <property type="entry name" value="CCP"/>
    <property type="match status" value="2"/>
</dbReference>
<evidence type="ECO:0000256" key="1">
    <source>
        <dbReference type="ARBA" id="ARBA00022659"/>
    </source>
</evidence>
<feature type="non-terminal residue" evidence="7">
    <location>
        <position position="1"/>
    </location>
</feature>
<evidence type="ECO:0000313" key="7">
    <source>
        <dbReference type="EMBL" id="NWR07426.1"/>
    </source>
</evidence>
<evidence type="ECO:0000256" key="2">
    <source>
        <dbReference type="ARBA" id="ARBA00022737"/>
    </source>
</evidence>
<comment type="caution">
    <text evidence="7">The sequence shown here is derived from an EMBL/GenBank/DDBJ whole genome shotgun (WGS) entry which is preliminary data.</text>
</comment>
<keyword evidence="1 5" id="KW-0768">Sushi</keyword>
<dbReference type="Gene3D" id="2.10.70.10">
    <property type="entry name" value="Complement Module, domain 1"/>
    <property type="match status" value="2"/>
</dbReference>
<keyword evidence="2" id="KW-0677">Repeat</keyword>
<dbReference type="EMBL" id="VXBN01011192">
    <property type="protein sequence ID" value="NWR07426.1"/>
    <property type="molecule type" value="Genomic_DNA"/>
</dbReference>
<organism evidence="7 8">
    <name type="scientific">Sinosuthora webbiana</name>
    <dbReference type="NCBI Taxonomy" id="337173"/>
    <lineage>
        <taxon>Eukaryota</taxon>
        <taxon>Metazoa</taxon>
        <taxon>Chordata</taxon>
        <taxon>Craniata</taxon>
        <taxon>Vertebrata</taxon>
        <taxon>Euteleostomi</taxon>
        <taxon>Archelosauria</taxon>
        <taxon>Archosauria</taxon>
        <taxon>Dinosauria</taxon>
        <taxon>Saurischia</taxon>
        <taxon>Theropoda</taxon>
        <taxon>Coelurosauria</taxon>
        <taxon>Aves</taxon>
        <taxon>Neognathae</taxon>
        <taxon>Neoaves</taxon>
        <taxon>Telluraves</taxon>
        <taxon>Australaves</taxon>
        <taxon>Passeriformes</taxon>
        <taxon>Sylvioidea</taxon>
        <taxon>Sylviidae</taxon>
        <taxon>Sinosuthora</taxon>
    </lineage>
</organism>
<dbReference type="InterPro" id="IPR000436">
    <property type="entry name" value="Sushi_SCR_CCP_dom"/>
</dbReference>
<keyword evidence="3" id="KW-1015">Disulfide bond</keyword>
<accession>A0A7K4UAZ5</accession>
<evidence type="ECO:0000256" key="3">
    <source>
        <dbReference type="ARBA" id="ARBA00023157"/>
    </source>
</evidence>
<dbReference type="Proteomes" id="UP000580691">
    <property type="component" value="Unassembled WGS sequence"/>
</dbReference>
<dbReference type="InterPro" id="IPR035976">
    <property type="entry name" value="Sushi/SCR/CCP_sf"/>
</dbReference>
<evidence type="ECO:0000313" key="8">
    <source>
        <dbReference type="Proteomes" id="UP000580691"/>
    </source>
</evidence>
<feature type="domain" description="Sushi" evidence="6">
    <location>
        <begin position="1"/>
        <end position="64"/>
    </location>
</feature>
<protein>
    <submittedName>
        <fullName evidence="7">DAF factor</fullName>
    </submittedName>
</protein>
<dbReference type="SMART" id="SM00032">
    <property type="entry name" value="CCP"/>
    <property type="match status" value="1"/>
</dbReference>
<keyword evidence="4" id="KW-0325">Glycoprotein</keyword>
<reference evidence="7 8" key="1">
    <citation type="submission" date="2019-09" db="EMBL/GenBank/DDBJ databases">
        <title>Bird 10,000 Genomes (B10K) Project - Family phase.</title>
        <authorList>
            <person name="Zhang G."/>
        </authorList>
    </citation>
    <scope>NUCLEOTIDE SEQUENCE [LARGE SCALE GENOMIC DNA]</scope>
    <source>
        <strain evidence="7">B10K-DU-002-08</strain>
        <tissue evidence="7">Muscle</tissue>
    </source>
</reference>
<evidence type="ECO:0000259" key="6">
    <source>
        <dbReference type="PROSITE" id="PS50923"/>
    </source>
</evidence>
<comment type="caution">
    <text evidence="5">Lacks conserved residue(s) required for the propagation of feature annotation.</text>
</comment>
<evidence type="ECO:0000256" key="5">
    <source>
        <dbReference type="PROSITE-ProRule" id="PRU00302"/>
    </source>
</evidence>
<dbReference type="PANTHER" id="PTHR19325">
    <property type="entry name" value="COMPLEMENT COMPONENT-RELATED SUSHI DOMAIN-CONTAINING"/>
    <property type="match status" value="1"/>
</dbReference>
<dbReference type="SUPFAM" id="SSF57535">
    <property type="entry name" value="Complement control module/SCR domain"/>
    <property type="match status" value="1"/>
</dbReference>
<evidence type="ECO:0000256" key="4">
    <source>
        <dbReference type="ARBA" id="ARBA00023180"/>
    </source>
</evidence>